<keyword evidence="2" id="KW-1185">Reference proteome</keyword>
<accession>A0ABR4C7T7</accession>
<reference evidence="1 2" key="1">
    <citation type="journal article" date="2024" name="Commun. Biol.">
        <title>Comparative genomic analysis of thermophilic fungi reveals convergent evolutionary adaptations and gene losses.</title>
        <authorList>
            <person name="Steindorff A.S."/>
            <person name="Aguilar-Pontes M.V."/>
            <person name="Robinson A.J."/>
            <person name="Andreopoulos B."/>
            <person name="LaButti K."/>
            <person name="Kuo A."/>
            <person name="Mondo S."/>
            <person name="Riley R."/>
            <person name="Otillar R."/>
            <person name="Haridas S."/>
            <person name="Lipzen A."/>
            <person name="Grimwood J."/>
            <person name="Schmutz J."/>
            <person name="Clum A."/>
            <person name="Reid I.D."/>
            <person name="Moisan M.C."/>
            <person name="Butler G."/>
            <person name="Nguyen T.T.M."/>
            <person name="Dewar K."/>
            <person name="Conant G."/>
            <person name="Drula E."/>
            <person name="Henrissat B."/>
            <person name="Hansel C."/>
            <person name="Singer S."/>
            <person name="Hutchinson M.I."/>
            <person name="de Vries R.P."/>
            <person name="Natvig D.O."/>
            <person name="Powell A.J."/>
            <person name="Tsang A."/>
            <person name="Grigoriev I.V."/>
        </authorList>
    </citation>
    <scope>NUCLEOTIDE SEQUENCE [LARGE SCALE GENOMIC DNA]</scope>
    <source>
        <strain evidence="1 2">CBS 494.80</strain>
    </source>
</reference>
<organism evidence="1 2">
    <name type="scientific">Oculimacula yallundae</name>
    <dbReference type="NCBI Taxonomy" id="86028"/>
    <lineage>
        <taxon>Eukaryota</taxon>
        <taxon>Fungi</taxon>
        <taxon>Dikarya</taxon>
        <taxon>Ascomycota</taxon>
        <taxon>Pezizomycotina</taxon>
        <taxon>Leotiomycetes</taxon>
        <taxon>Helotiales</taxon>
        <taxon>Ploettnerulaceae</taxon>
        <taxon>Oculimacula</taxon>
    </lineage>
</organism>
<dbReference type="EMBL" id="JAZHXI010000011">
    <property type="protein sequence ID" value="KAL2065992.1"/>
    <property type="molecule type" value="Genomic_DNA"/>
</dbReference>
<protein>
    <submittedName>
        <fullName evidence="1">Uncharacterized protein</fullName>
    </submittedName>
</protein>
<proteinExistence type="predicted"/>
<dbReference type="Proteomes" id="UP001595075">
    <property type="component" value="Unassembled WGS sequence"/>
</dbReference>
<evidence type="ECO:0000313" key="2">
    <source>
        <dbReference type="Proteomes" id="UP001595075"/>
    </source>
</evidence>
<gene>
    <name evidence="1" type="ORF">VTL71DRAFT_2063</name>
</gene>
<comment type="caution">
    <text evidence="1">The sequence shown here is derived from an EMBL/GenBank/DDBJ whole genome shotgun (WGS) entry which is preliminary data.</text>
</comment>
<evidence type="ECO:0000313" key="1">
    <source>
        <dbReference type="EMBL" id="KAL2065992.1"/>
    </source>
</evidence>
<name>A0ABR4C7T7_9HELO</name>
<sequence>MAITEFVIPALKQEAETIEAFSTTTAPFLIGLIDKIEAETQTGPLLRVVGKLVLENGKDVSGEFRPFLGLEWRTAEHFTTLITSEQFSDFIELVKPHSVAKPNPQLYETDVGPADAFGSAFTEVWQVKVGDENGREEEAKMAWKKFLAVVGSEVKSLQGTSLNQEEKLWVGILGWVSMEAREKALCSSAVIEAKKALDGLVWNTFLATFAK</sequence>